<feature type="region of interest" description="Disordered" evidence="1">
    <location>
        <begin position="1"/>
        <end position="71"/>
    </location>
</feature>
<evidence type="ECO:0000313" key="4">
    <source>
        <dbReference type="Proteomes" id="UP000008743"/>
    </source>
</evidence>
<proteinExistence type="predicted"/>
<evidence type="ECO:0000313" key="3">
    <source>
        <dbReference type="EMBL" id="KJE97910.1"/>
    </source>
</evidence>
<sequence length="198" mass="21446">MADLDDWESAADAGVFDAPPPAQTSDRATGVPESAWHQDRHEAADDARRAAAHEEQRHERDLRSFQDSQNVAKLAPEVASTLLPYMPAVRIIRKPATVVASEQQRAQAARAASEQSRAASMLMPSERDAAYAAARERILGAAPETRPAVQATPVTLRPREPVAPPQSQLQALPQATRQPRGPSSGSATGFTRRQDESR</sequence>
<evidence type="ECO:0000259" key="2">
    <source>
        <dbReference type="Pfam" id="PF12752"/>
    </source>
</evidence>
<feature type="region of interest" description="Disordered" evidence="1">
    <location>
        <begin position="142"/>
        <end position="198"/>
    </location>
</feature>
<gene>
    <name evidence="3" type="ORF">CAOG_009144</name>
</gene>
<reference evidence="4" key="1">
    <citation type="submission" date="2011-02" db="EMBL/GenBank/DDBJ databases">
        <title>The Genome Sequence of Capsaspora owczarzaki ATCC 30864.</title>
        <authorList>
            <person name="Russ C."/>
            <person name="Cuomo C."/>
            <person name="Burger G."/>
            <person name="Gray M.W."/>
            <person name="Holland P.W.H."/>
            <person name="King N."/>
            <person name="Lang F.B.F."/>
            <person name="Roger A.J."/>
            <person name="Ruiz-Trillo I."/>
            <person name="Young S.K."/>
            <person name="Zeng Q."/>
            <person name="Gargeya S."/>
            <person name="Alvarado L."/>
            <person name="Berlin A."/>
            <person name="Chapman S.B."/>
            <person name="Chen Z."/>
            <person name="Freedman E."/>
            <person name="Gellesch M."/>
            <person name="Goldberg J."/>
            <person name="Griggs A."/>
            <person name="Gujja S."/>
            <person name="Heilman E."/>
            <person name="Heiman D."/>
            <person name="Howarth C."/>
            <person name="Mehta T."/>
            <person name="Neiman D."/>
            <person name="Pearson M."/>
            <person name="Roberts A."/>
            <person name="Saif S."/>
            <person name="Shea T."/>
            <person name="Shenoy N."/>
            <person name="Sisk P."/>
            <person name="Stolte C."/>
            <person name="Sykes S."/>
            <person name="White J."/>
            <person name="Yandava C."/>
            <person name="Haas B."/>
            <person name="Nusbaum C."/>
            <person name="Birren B."/>
        </authorList>
    </citation>
    <scope>NUCLEOTIDE SEQUENCE</scope>
    <source>
        <strain evidence="4">ATCC 30864</strain>
    </source>
</reference>
<protein>
    <recommendedName>
        <fullName evidence="2">SUZ domain-containing protein</fullName>
    </recommendedName>
</protein>
<feature type="compositionally biased region" description="Polar residues" evidence="1">
    <location>
        <begin position="181"/>
        <end position="191"/>
    </location>
</feature>
<dbReference type="EMBL" id="KE346376">
    <property type="protein sequence ID" value="KJE97910.1"/>
    <property type="molecule type" value="Genomic_DNA"/>
</dbReference>
<dbReference type="RefSeq" id="XP_011270857.1">
    <property type="nucleotide sequence ID" value="XM_011272555.1"/>
</dbReference>
<accession>A0A0D2WXI0</accession>
<keyword evidence="4" id="KW-1185">Reference proteome</keyword>
<name>A0A0D2WXI0_CAPO3</name>
<organism evidence="3 4">
    <name type="scientific">Capsaspora owczarzaki (strain ATCC 30864)</name>
    <dbReference type="NCBI Taxonomy" id="595528"/>
    <lineage>
        <taxon>Eukaryota</taxon>
        <taxon>Filasterea</taxon>
        <taxon>Capsaspora</taxon>
    </lineage>
</organism>
<dbReference type="PANTHER" id="PTHR31796">
    <property type="entry name" value="SUZ DOMAIN-CONTAINING PROTEIN 1"/>
    <property type="match status" value="1"/>
</dbReference>
<dbReference type="InterPro" id="IPR039228">
    <property type="entry name" value="SZRD1"/>
</dbReference>
<dbReference type="Proteomes" id="UP000008743">
    <property type="component" value="Unassembled WGS sequence"/>
</dbReference>
<dbReference type="InParanoid" id="A0A0D2WXI0"/>
<dbReference type="InterPro" id="IPR024771">
    <property type="entry name" value="SUZ"/>
</dbReference>
<dbReference type="AlphaFoldDB" id="A0A0D2WXI0"/>
<dbReference type="PANTHER" id="PTHR31796:SF2">
    <property type="entry name" value="SUZ DOMAIN-CONTAINING PROTEIN 1"/>
    <property type="match status" value="1"/>
</dbReference>
<feature type="domain" description="SUZ" evidence="2">
    <location>
        <begin position="85"/>
        <end position="142"/>
    </location>
</feature>
<feature type="compositionally biased region" description="Basic and acidic residues" evidence="1">
    <location>
        <begin position="36"/>
        <end position="64"/>
    </location>
</feature>
<evidence type="ECO:0000256" key="1">
    <source>
        <dbReference type="SAM" id="MobiDB-lite"/>
    </source>
</evidence>
<feature type="compositionally biased region" description="Low complexity" evidence="1">
    <location>
        <begin position="165"/>
        <end position="175"/>
    </location>
</feature>
<dbReference type="Pfam" id="PF12752">
    <property type="entry name" value="SUZ"/>
    <property type="match status" value="1"/>
</dbReference>